<name>A0A852WBQ3_PSEA5</name>
<dbReference type="Proteomes" id="UP000549695">
    <property type="component" value="Unassembled WGS sequence"/>
</dbReference>
<proteinExistence type="predicted"/>
<keyword evidence="3" id="KW-1185">Reference proteome</keyword>
<dbReference type="RefSeq" id="WP_179762412.1">
    <property type="nucleotide sequence ID" value="NZ_BAAAJZ010000007.1"/>
</dbReference>
<gene>
    <name evidence="2" type="ORF">HDA37_005006</name>
</gene>
<feature type="transmembrane region" description="Helical" evidence="1">
    <location>
        <begin position="87"/>
        <end position="110"/>
    </location>
</feature>
<protein>
    <recommendedName>
        <fullName evidence="4">Peptidase M50B-like protein</fullName>
    </recommendedName>
</protein>
<keyword evidence="1" id="KW-1133">Transmembrane helix</keyword>
<accession>A0A852WBQ3</accession>
<keyword evidence="1" id="KW-0812">Transmembrane</keyword>
<keyword evidence="1" id="KW-0472">Membrane</keyword>
<sequence length="237" mass="24242">MADLDVITRGYELVAARPASLLAALLALTVVAWRPTWRLTRTAVTIAHEGGHALVAVLVGRGLAGIRLHADSSGVTHSTGAGRGPGVVAMFSAGYVFPPLLGLGGAVLVAADEAQAMLWIAVVLLAATLLQIRNLYGGLAVVATGAVLVLAALRAPADLRTGFAAALTWFLLFGGVKACLELRRGRRGGRLRHSDADRLAELTPLGGGAWAAVFVLVAFAATLAACWVVFAPGGAPA</sequence>
<dbReference type="InterPro" id="IPR049500">
    <property type="entry name" value="Peptidase_M50B-like"/>
</dbReference>
<feature type="transmembrane region" description="Helical" evidence="1">
    <location>
        <begin position="139"/>
        <end position="157"/>
    </location>
</feature>
<feature type="transmembrane region" description="Helical" evidence="1">
    <location>
        <begin position="163"/>
        <end position="182"/>
    </location>
</feature>
<comment type="caution">
    <text evidence="2">The sequence shown here is derived from an EMBL/GenBank/DDBJ whole genome shotgun (WGS) entry which is preliminary data.</text>
</comment>
<evidence type="ECO:0008006" key="4">
    <source>
        <dbReference type="Google" id="ProtNLM"/>
    </source>
</evidence>
<reference evidence="2 3" key="1">
    <citation type="submission" date="2020-07" db="EMBL/GenBank/DDBJ databases">
        <title>Sequencing the genomes of 1000 actinobacteria strains.</title>
        <authorList>
            <person name="Klenk H.-P."/>
        </authorList>
    </citation>
    <scope>NUCLEOTIDE SEQUENCE [LARGE SCALE GENOMIC DNA]</scope>
    <source>
        <strain evidence="2 3">DSM 44749</strain>
    </source>
</reference>
<dbReference type="AlphaFoldDB" id="A0A852WBQ3"/>
<feature type="transmembrane region" description="Helical" evidence="1">
    <location>
        <begin position="202"/>
        <end position="230"/>
    </location>
</feature>
<evidence type="ECO:0000256" key="1">
    <source>
        <dbReference type="SAM" id="Phobius"/>
    </source>
</evidence>
<evidence type="ECO:0000313" key="3">
    <source>
        <dbReference type="Proteomes" id="UP000549695"/>
    </source>
</evidence>
<dbReference type="GeneID" id="98054668"/>
<dbReference type="Pfam" id="PF13398">
    <property type="entry name" value="Peptidase_M50B"/>
    <property type="match status" value="1"/>
</dbReference>
<evidence type="ECO:0000313" key="2">
    <source>
        <dbReference type="EMBL" id="NYG04721.1"/>
    </source>
</evidence>
<feature type="transmembrane region" description="Helical" evidence="1">
    <location>
        <begin position="14"/>
        <end position="33"/>
    </location>
</feature>
<dbReference type="EMBL" id="JACCCZ010000001">
    <property type="protein sequence ID" value="NYG04721.1"/>
    <property type="molecule type" value="Genomic_DNA"/>
</dbReference>
<organism evidence="2 3">
    <name type="scientific">Pseudonocardia alni</name>
    <name type="common">Amycolata alni</name>
    <dbReference type="NCBI Taxonomy" id="33907"/>
    <lineage>
        <taxon>Bacteria</taxon>
        <taxon>Bacillati</taxon>
        <taxon>Actinomycetota</taxon>
        <taxon>Actinomycetes</taxon>
        <taxon>Pseudonocardiales</taxon>
        <taxon>Pseudonocardiaceae</taxon>
        <taxon>Pseudonocardia</taxon>
    </lineage>
</organism>